<keyword evidence="7" id="KW-0539">Nucleus</keyword>
<dbReference type="GO" id="GO:0016787">
    <property type="term" value="F:hydrolase activity"/>
    <property type="evidence" value="ECO:0007669"/>
    <property type="project" value="UniProtKB-KW"/>
</dbReference>
<evidence type="ECO:0000256" key="3">
    <source>
        <dbReference type="ARBA" id="ARBA00006958"/>
    </source>
</evidence>
<keyword evidence="5" id="KW-0479">Metal-binding</keyword>
<dbReference type="Pfam" id="PF26138">
    <property type="entry name" value="DUF8040"/>
    <property type="match status" value="1"/>
</dbReference>
<dbReference type="KEGG" id="nnu:104594398"/>
<dbReference type="RefSeq" id="XP_010252991.1">
    <property type="nucleotide sequence ID" value="XM_010254689.1"/>
</dbReference>
<keyword evidence="6" id="KW-0378">Hydrolase</keyword>
<evidence type="ECO:0000256" key="7">
    <source>
        <dbReference type="ARBA" id="ARBA00023242"/>
    </source>
</evidence>
<reference evidence="12" key="1">
    <citation type="submission" date="2025-08" db="UniProtKB">
        <authorList>
            <consortium name="RefSeq"/>
        </authorList>
    </citation>
    <scope>IDENTIFICATION</scope>
</reference>
<name>A0A1U7ZGV5_NELNU</name>
<keyword evidence="11" id="KW-1185">Reference proteome</keyword>
<dbReference type="InParanoid" id="A0A1U7ZGV5"/>
<dbReference type="AlphaFoldDB" id="A0A1U7ZGV5"/>
<gene>
    <name evidence="12" type="primary">LOC104594398</name>
</gene>
<dbReference type="eggNOG" id="KOG4585">
    <property type="taxonomic scope" value="Eukaryota"/>
</dbReference>
<dbReference type="InterPro" id="IPR058353">
    <property type="entry name" value="DUF8040"/>
</dbReference>
<sequence length="385" mass="44756">MAIDKEIETETEVVSDTQSNSDSSFSYNGVMDTDDEHECIVNVVSMVSEFYYDTWVHKEPKHTMDCTKAMYTRSLLEGHDDRLYELCRMDKDVFIRLCNTLKECSLIANSGDISVEEQLAIFLHIVGHNERNRMMQERFEHSDETISCFFNDMLMNCIGAIDGTHISAWVPTDKQTPYWHRKGPCTQNVMAACDFNMRFTLVLAGWEGTANDYRIFADAMRKYYVVDFAYPNIAGYMAPYRNTRYHLLDFRRGGQPTTKEEYFNNAHASLRSVIKRSFSVLKAQFPILKCTPCYPLKTQRLMVVACMAIHNFIRDNQDKDTLFNEFENDEEIEIQHLSETNGEGFNEVAIDDVVQQQEMLLLRQQLADAIYADQNRPPLRRRRST</sequence>
<keyword evidence="4" id="KW-0540">Nuclease</keyword>
<accession>A0A1U7ZGV5</accession>
<dbReference type="InterPro" id="IPR027806">
    <property type="entry name" value="HARBI1_dom"/>
</dbReference>
<organism evidence="11 12">
    <name type="scientific">Nelumbo nucifera</name>
    <name type="common">Sacred lotus</name>
    <dbReference type="NCBI Taxonomy" id="4432"/>
    <lineage>
        <taxon>Eukaryota</taxon>
        <taxon>Viridiplantae</taxon>
        <taxon>Streptophyta</taxon>
        <taxon>Embryophyta</taxon>
        <taxon>Tracheophyta</taxon>
        <taxon>Spermatophyta</taxon>
        <taxon>Magnoliopsida</taxon>
        <taxon>Proteales</taxon>
        <taxon>Nelumbonaceae</taxon>
        <taxon>Nelumbo</taxon>
    </lineage>
</organism>
<proteinExistence type="inferred from homology"/>
<evidence type="ECO:0000259" key="10">
    <source>
        <dbReference type="Pfam" id="PF26138"/>
    </source>
</evidence>
<dbReference type="GO" id="GO:0046872">
    <property type="term" value="F:metal ion binding"/>
    <property type="evidence" value="ECO:0007669"/>
    <property type="project" value="UniProtKB-KW"/>
</dbReference>
<protein>
    <submittedName>
        <fullName evidence="12">Uncharacterized protein LOC104594398</fullName>
    </submittedName>
</protein>
<feature type="domain" description="DDE Tnp4" evidence="9">
    <location>
        <begin position="161"/>
        <end position="311"/>
    </location>
</feature>
<dbReference type="OMA" id="THISAWV"/>
<feature type="region of interest" description="Disordered" evidence="8">
    <location>
        <begin position="1"/>
        <end position="22"/>
    </location>
</feature>
<dbReference type="Proteomes" id="UP000189703">
    <property type="component" value="Unplaced"/>
</dbReference>
<dbReference type="InterPro" id="IPR045249">
    <property type="entry name" value="HARBI1-like"/>
</dbReference>
<evidence type="ECO:0000256" key="6">
    <source>
        <dbReference type="ARBA" id="ARBA00022801"/>
    </source>
</evidence>
<evidence type="ECO:0000313" key="11">
    <source>
        <dbReference type="Proteomes" id="UP000189703"/>
    </source>
</evidence>
<evidence type="ECO:0000256" key="5">
    <source>
        <dbReference type="ARBA" id="ARBA00022723"/>
    </source>
</evidence>
<evidence type="ECO:0000256" key="1">
    <source>
        <dbReference type="ARBA" id="ARBA00001968"/>
    </source>
</evidence>
<dbReference type="PANTHER" id="PTHR22930">
    <property type="match status" value="1"/>
</dbReference>
<evidence type="ECO:0000313" key="12">
    <source>
        <dbReference type="RefSeq" id="XP_010252991.1"/>
    </source>
</evidence>
<evidence type="ECO:0000256" key="2">
    <source>
        <dbReference type="ARBA" id="ARBA00004123"/>
    </source>
</evidence>
<comment type="similarity">
    <text evidence="3">Belongs to the HARBI1 family.</text>
</comment>
<comment type="cofactor">
    <cofactor evidence="1">
        <name>a divalent metal cation</name>
        <dbReference type="ChEBI" id="CHEBI:60240"/>
    </cofactor>
</comment>
<evidence type="ECO:0000256" key="8">
    <source>
        <dbReference type="SAM" id="MobiDB-lite"/>
    </source>
</evidence>
<dbReference type="PANTHER" id="PTHR22930:SF221">
    <property type="entry name" value="NUCLEASE HARBI1"/>
    <property type="match status" value="1"/>
</dbReference>
<dbReference type="GO" id="GO:0004518">
    <property type="term" value="F:nuclease activity"/>
    <property type="evidence" value="ECO:0007669"/>
    <property type="project" value="UniProtKB-KW"/>
</dbReference>
<comment type="subcellular location">
    <subcellularLocation>
        <location evidence="2">Nucleus</location>
    </subcellularLocation>
</comment>
<dbReference type="GeneID" id="104594398"/>
<dbReference type="GO" id="GO:0005634">
    <property type="term" value="C:nucleus"/>
    <property type="evidence" value="ECO:0007669"/>
    <property type="project" value="UniProtKB-SubCell"/>
</dbReference>
<evidence type="ECO:0000256" key="4">
    <source>
        <dbReference type="ARBA" id="ARBA00022722"/>
    </source>
</evidence>
<dbReference type="OrthoDB" id="1681765at2759"/>
<evidence type="ECO:0000259" key="9">
    <source>
        <dbReference type="Pfam" id="PF13359"/>
    </source>
</evidence>
<dbReference type="Pfam" id="PF13359">
    <property type="entry name" value="DDE_Tnp_4"/>
    <property type="match status" value="1"/>
</dbReference>
<feature type="domain" description="DUF8040" evidence="10">
    <location>
        <begin position="65"/>
        <end position="155"/>
    </location>
</feature>